<dbReference type="SMART" id="SM00078">
    <property type="entry name" value="IlGF"/>
    <property type="match status" value="1"/>
</dbReference>
<feature type="signal peptide" evidence="3">
    <location>
        <begin position="1"/>
        <end position="25"/>
    </location>
</feature>
<dbReference type="PROSITE" id="PS00262">
    <property type="entry name" value="INSULIN"/>
    <property type="match status" value="1"/>
</dbReference>
<keyword evidence="6" id="KW-1185">Reference proteome</keyword>
<dbReference type="InterPro" id="IPR022352">
    <property type="entry name" value="Ins/IGF/rlx"/>
</dbReference>
<reference evidence="5 6" key="1">
    <citation type="submission" date="2024-11" db="EMBL/GenBank/DDBJ databases">
        <title>Chromosome-level genome assembly of the freshwater bivalve Anodonta woodiana.</title>
        <authorList>
            <person name="Chen X."/>
        </authorList>
    </citation>
    <scope>NUCLEOTIDE SEQUENCE [LARGE SCALE GENOMIC DNA]</scope>
    <source>
        <strain evidence="5">MN2024</strain>
        <tissue evidence="5">Gills</tissue>
    </source>
</reference>
<dbReference type="InterPro" id="IPR022353">
    <property type="entry name" value="Insulin_CS"/>
</dbReference>
<proteinExistence type="inferred from homology"/>
<name>A0ABD3X5U9_SINWO</name>
<feature type="domain" description="Insulin-like" evidence="4">
    <location>
        <begin position="42"/>
        <end position="128"/>
    </location>
</feature>
<dbReference type="Gene3D" id="1.10.100.10">
    <property type="entry name" value="Insulin-like"/>
    <property type="match status" value="1"/>
</dbReference>
<dbReference type="SUPFAM" id="SSF56994">
    <property type="entry name" value="Insulin-like"/>
    <property type="match status" value="1"/>
</dbReference>
<evidence type="ECO:0000256" key="1">
    <source>
        <dbReference type="ARBA" id="ARBA00009034"/>
    </source>
</evidence>
<dbReference type="Pfam" id="PF00049">
    <property type="entry name" value="Insulin"/>
    <property type="match status" value="1"/>
</dbReference>
<sequence length="137" mass="15215">MAKEGRLLLQHFGATCLLLVPVLCGLERTCTPLIKQKGPHPQGACGSQLTNLVHTICEMFSGFKKRSYDADTTAVQGLGPPVFLPEQRFIDKKSALDFLAKRTAYEEKGIVCECCYHRCSLMELAQYCMPDGGFLIR</sequence>
<dbReference type="AlphaFoldDB" id="A0ABD3X5U9"/>
<evidence type="ECO:0000256" key="2">
    <source>
        <dbReference type="RuleBase" id="RU000406"/>
    </source>
</evidence>
<organism evidence="5 6">
    <name type="scientific">Sinanodonta woodiana</name>
    <name type="common">Chinese pond mussel</name>
    <name type="synonym">Anodonta woodiana</name>
    <dbReference type="NCBI Taxonomy" id="1069815"/>
    <lineage>
        <taxon>Eukaryota</taxon>
        <taxon>Metazoa</taxon>
        <taxon>Spiralia</taxon>
        <taxon>Lophotrochozoa</taxon>
        <taxon>Mollusca</taxon>
        <taxon>Bivalvia</taxon>
        <taxon>Autobranchia</taxon>
        <taxon>Heteroconchia</taxon>
        <taxon>Palaeoheterodonta</taxon>
        <taxon>Unionida</taxon>
        <taxon>Unionoidea</taxon>
        <taxon>Unionidae</taxon>
        <taxon>Unioninae</taxon>
        <taxon>Sinanodonta</taxon>
    </lineage>
</organism>
<evidence type="ECO:0000256" key="3">
    <source>
        <dbReference type="SAM" id="SignalP"/>
    </source>
</evidence>
<dbReference type="EMBL" id="JBJQND010000003">
    <property type="protein sequence ID" value="KAL3881616.1"/>
    <property type="molecule type" value="Genomic_DNA"/>
</dbReference>
<comment type="similarity">
    <text evidence="1 2">Belongs to the insulin family.</text>
</comment>
<comment type="caution">
    <text evidence="5">The sequence shown here is derived from an EMBL/GenBank/DDBJ whole genome shotgun (WGS) entry which is preliminary data.</text>
</comment>
<evidence type="ECO:0000313" key="5">
    <source>
        <dbReference type="EMBL" id="KAL3881616.1"/>
    </source>
</evidence>
<gene>
    <name evidence="5" type="ORF">ACJMK2_028032</name>
</gene>
<keyword evidence="2" id="KW-0964">Secreted</keyword>
<dbReference type="Proteomes" id="UP001634394">
    <property type="component" value="Unassembled WGS sequence"/>
</dbReference>
<accession>A0ABD3X5U9</accession>
<evidence type="ECO:0000313" key="6">
    <source>
        <dbReference type="Proteomes" id="UP001634394"/>
    </source>
</evidence>
<comment type="subcellular location">
    <subcellularLocation>
        <location evidence="2">Secreted</location>
    </subcellularLocation>
</comment>
<dbReference type="GO" id="GO:0005576">
    <property type="term" value="C:extracellular region"/>
    <property type="evidence" value="ECO:0007669"/>
    <property type="project" value="UniProtKB-SubCell"/>
</dbReference>
<dbReference type="InterPro" id="IPR036438">
    <property type="entry name" value="Insulin-like_sf"/>
</dbReference>
<dbReference type="CDD" id="cd04366">
    <property type="entry name" value="IlGF_insulin_bombyxin_like"/>
    <property type="match status" value="1"/>
</dbReference>
<evidence type="ECO:0000259" key="4">
    <source>
        <dbReference type="SMART" id="SM00078"/>
    </source>
</evidence>
<dbReference type="InterPro" id="IPR016179">
    <property type="entry name" value="Insulin-like"/>
</dbReference>
<keyword evidence="3" id="KW-0732">Signal</keyword>
<dbReference type="PRINTS" id="PR00276">
    <property type="entry name" value="INSULINFAMLY"/>
</dbReference>
<protein>
    <recommendedName>
        <fullName evidence="4">Insulin-like domain-containing protein</fullName>
    </recommendedName>
</protein>
<feature type="chain" id="PRO_5044800233" description="Insulin-like domain-containing protein" evidence="3">
    <location>
        <begin position="26"/>
        <end position="137"/>
    </location>
</feature>